<dbReference type="AlphaFoldDB" id="A0A446CIL6"/>
<sequence length="64" mass="6465">MTPPVPPVPDPQASALHRWLMAAGALMGTGALFPNVVCAPPRAGLPTPPLQEPAPCADALRGTA</sequence>
<gene>
    <name evidence="1" type="ORF">AVE30378_02695</name>
</gene>
<name>A0A446CIL6_9BURK</name>
<accession>A0A446CIL6</accession>
<dbReference type="Proteomes" id="UP000289465">
    <property type="component" value="Unassembled WGS sequence"/>
</dbReference>
<organism evidence="1 2">
    <name type="scientific">Achromobacter veterisilvae</name>
    <dbReference type="NCBI Taxonomy" id="2069367"/>
    <lineage>
        <taxon>Bacteria</taxon>
        <taxon>Pseudomonadati</taxon>
        <taxon>Pseudomonadota</taxon>
        <taxon>Betaproteobacteria</taxon>
        <taxon>Burkholderiales</taxon>
        <taxon>Alcaligenaceae</taxon>
        <taxon>Achromobacter</taxon>
    </lineage>
</organism>
<protein>
    <submittedName>
        <fullName evidence="1">Uncharacterized protein</fullName>
    </submittedName>
</protein>
<dbReference type="EMBL" id="UFQC01000012">
    <property type="protein sequence ID" value="SSW67658.1"/>
    <property type="molecule type" value="Genomic_DNA"/>
</dbReference>
<evidence type="ECO:0000313" key="1">
    <source>
        <dbReference type="EMBL" id="SSW67658.1"/>
    </source>
</evidence>
<proteinExistence type="predicted"/>
<dbReference type="RefSeq" id="WP_129241398.1">
    <property type="nucleotide sequence ID" value="NZ_UFQC01000012.1"/>
</dbReference>
<evidence type="ECO:0000313" key="2">
    <source>
        <dbReference type="Proteomes" id="UP000289465"/>
    </source>
</evidence>
<reference evidence="1 2" key="1">
    <citation type="submission" date="2018-07" db="EMBL/GenBank/DDBJ databases">
        <authorList>
            <person name="Peeters C."/>
        </authorList>
    </citation>
    <scope>NUCLEOTIDE SEQUENCE [LARGE SCALE GENOMIC DNA]</scope>
    <source>
        <strain evidence="1 2">LMG 30378</strain>
    </source>
</reference>